<feature type="domain" description="HTH lysR-type" evidence="5">
    <location>
        <begin position="5"/>
        <end position="62"/>
    </location>
</feature>
<dbReference type="GO" id="GO:0003677">
    <property type="term" value="F:DNA binding"/>
    <property type="evidence" value="ECO:0007669"/>
    <property type="project" value="UniProtKB-KW"/>
</dbReference>
<evidence type="ECO:0000256" key="2">
    <source>
        <dbReference type="ARBA" id="ARBA00023015"/>
    </source>
</evidence>
<proteinExistence type="inferred from homology"/>
<organism evidence="6 7">
    <name type="scientific">Deinococcus cellulosilyticus (strain DSM 18568 / NBRC 106333 / KACC 11606 / 5516J-15)</name>
    <dbReference type="NCBI Taxonomy" id="1223518"/>
    <lineage>
        <taxon>Bacteria</taxon>
        <taxon>Thermotogati</taxon>
        <taxon>Deinococcota</taxon>
        <taxon>Deinococci</taxon>
        <taxon>Deinococcales</taxon>
        <taxon>Deinococcaceae</taxon>
        <taxon>Deinococcus</taxon>
    </lineage>
</organism>
<keyword evidence="4" id="KW-0804">Transcription</keyword>
<dbReference type="PRINTS" id="PR00039">
    <property type="entry name" value="HTHLYSR"/>
</dbReference>
<dbReference type="OrthoDB" id="9803735at2"/>
<dbReference type="SUPFAM" id="SSF53850">
    <property type="entry name" value="Periplasmic binding protein-like II"/>
    <property type="match status" value="1"/>
</dbReference>
<keyword evidence="2" id="KW-0805">Transcription regulation</keyword>
<dbReference type="Proteomes" id="UP000321306">
    <property type="component" value="Unassembled WGS sequence"/>
</dbReference>
<comment type="similarity">
    <text evidence="1">Belongs to the LysR transcriptional regulatory family.</text>
</comment>
<dbReference type="Pfam" id="PF03466">
    <property type="entry name" value="LysR_substrate"/>
    <property type="match status" value="1"/>
</dbReference>
<dbReference type="FunFam" id="1.10.10.10:FF:000001">
    <property type="entry name" value="LysR family transcriptional regulator"/>
    <property type="match status" value="1"/>
</dbReference>
<evidence type="ECO:0000259" key="5">
    <source>
        <dbReference type="PROSITE" id="PS50931"/>
    </source>
</evidence>
<dbReference type="PANTHER" id="PTHR30346:SF28">
    <property type="entry name" value="HTH-TYPE TRANSCRIPTIONAL REGULATOR CYNR"/>
    <property type="match status" value="1"/>
</dbReference>
<name>A0A511N7J9_DEIC1</name>
<dbReference type="PROSITE" id="PS50931">
    <property type="entry name" value="HTH_LYSR"/>
    <property type="match status" value="1"/>
</dbReference>
<dbReference type="GO" id="GO:0032993">
    <property type="term" value="C:protein-DNA complex"/>
    <property type="evidence" value="ECO:0007669"/>
    <property type="project" value="TreeGrafter"/>
</dbReference>
<dbReference type="RefSeq" id="WP_146887522.1">
    <property type="nucleotide sequence ID" value="NZ_BJXB01000021.1"/>
</dbReference>
<dbReference type="Gene3D" id="3.40.190.10">
    <property type="entry name" value="Periplasmic binding protein-like II"/>
    <property type="match status" value="2"/>
</dbReference>
<evidence type="ECO:0000256" key="3">
    <source>
        <dbReference type="ARBA" id="ARBA00023125"/>
    </source>
</evidence>
<evidence type="ECO:0000256" key="1">
    <source>
        <dbReference type="ARBA" id="ARBA00009437"/>
    </source>
</evidence>
<evidence type="ECO:0000313" key="7">
    <source>
        <dbReference type="Proteomes" id="UP000321306"/>
    </source>
</evidence>
<keyword evidence="3" id="KW-0238">DNA-binding</keyword>
<dbReference type="InterPro" id="IPR005119">
    <property type="entry name" value="LysR_subst-bd"/>
</dbReference>
<dbReference type="SUPFAM" id="SSF46785">
    <property type="entry name" value="Winged helix' DNA-binding domain"/>
    <property type="match status" value="1"/>
</dbReference>
<sequence length="299" mass="33593">MSQPLEMRHLRYFVAVAEELNFTRAAERVFLTQPALSQQIKSLEEILGVTLLDRNQRKVRLTDAGQAFLEGARRTLHEADRAIREARRADGIPRVTLGYVEYAFQSVAGPIIRTLLKEHPEIRLERREVPHYHVAEALEDRLIDVGFGVLPMEGPNIENQVMGQAHWQLVVPAKHPLAKLKTLPLSALEGQNLIMFSRQMNPVLYEQVTGRIRKAGIEPSVVYETAQLEAGQNMVEIGVGFWVVTTYIIADGLPPTLVARDLEGFEPLQMGMAWRKGEEGGPLGTILKRCRGEKAGWGF</sequence>
<dbReference type="InterPro" id="IPR036390">
    <property type="entry name" value="WH_DNA-bd_sf"/>
</dbReference>
<dbReference type="PANTHER" id="PTHR30346">
    <property type="entry name" value="TRANSCRIPTIONAL DUAL REGULATOR HCAR-RELATED"/>
    <property type="match status" value="1"/>
</dbReference>
<dbReference type="Pfam" id="PF00126">
    <property type="entry name" value="HTH_1"/>
    <property type="match status" value="1"/>
</dbReference>
<comment type="caution">
    <text evidence="6">The sequence shown here is derived from an EMBL/GenBank/DDBJ whole genome shotgun (WGS) entry which is preliminary data.</text>
</comment>
<protein>
    <submittedName>
        <fullName evidence="6">LysR family transcriptional regulator</fullName>
    </submittedName>
</protein>
<gene>
    <name evidence="6" type="ORF">DC3_40810</name>
</gene>
<dbReference type="GO" id="GO:0003700">
    <property type="term" value="F:DNA-binding transcription factor activity"/>
    <property type="evidence" value="ECO:0007669"/>
    <property type="project" value="InterPro"/>
</dbReference>
<dbReference type="EMBL" id="BJXB01000021">
    <property type="protein sequence ID" value="GEM48446.1"/>
    <property type="molecule type" value="Genomic_DNA"/>
</dbReference>
<dbReference type="AlphaFoldDB" id="A0A511N7J9"/>
<dbReference type="InterPro" id="IPR036388">
    <property type="entry name" value="WH-like_DNA-bd_sf"/>
</dbReference>
<dbReference type="CDD" id="cd08414">
    <property type="entry name" value="PBP2_LTTR_aromatics_like"/>
    <property type="match status" value="1"/>
</dbReference>
<dbReference type="Gene3D" id="1.10.10.10">
    <property type="entry name" value="Winged helix-like DNA-binding domain superfamily/Winged helix DNA-binding domain"/>
    <property type="match status" value="1"/>
</dbReference>
<accession>A0A511N7J9</accession>
<evidence type="ECO:0000256" key="4">
    <source>
        <dbReference type="ARBA" id="ARBA00023163"/>
    </source>
</evidence>
<evidence type="ECO:0000313" key="6">
    <source>
        <dbReference type="EMBL" id="GEM48446.1"/>
    </source>
</evidence>
<keyword evidence="7" id="KW-1185">Reference proteome</keyword>
<reference evidence="6 7" key="1">
    <citation type="submission" date="2019-07" db="EMBL/GenBank/DDBJ databases">
        <title>Whole genome shotgun sequence of Deinococcus cellulosilyticus NBRC 106333.</title>
        <authorList>
            <person name="Hosoyama A."/>
            <person name="Uohara A."/>
            <person name="Ohji S."/>
            <person name="Ichikawa N."/>
        </authorList>
    </citation>
    <scope>NUCLEOTIDE SEQUENCE [LARGE SCALE GENOMIC DNA]</scope>
    <source>
        <strain evidence="6 7">NBRC 106333</strain>
    </source>
</reference>
<dbReference type="InterPro" id="IPR000847">
    <property type="entry name" value="LysR_HTH_N"/>
</dbReference>